<keyword evidence="2" id="KW-1003">Cell membrane</keyword>
<feature type="transmembrane region" description="Helical" evidence="7">
    <location>
        <begin position="61"/>
        <end position="81"/>
    </location>
</feature>
<feature type="transmembrane region" description="Helical" evidence="7">
    <location>
        <begin position="177"/>
        <end position="196"/>
    </location>
</feature>
<feature type="transmembrane region" description="Helical" evidence="7">
    <location>
        <begin position="216"/>
        <end position="233"/>
    </location>
</feature>
<dbReference type="PANTHER" id="PTHR42770:SF16">
    <property type="entry name" value="AMINO ACID PERMEASE"/>
    <property type="match status" value="1"/>
</dbReference>
<dbReference type="Proteomes" id="UP000573327">
    <property type="component" value="Unassembled WGS sequence"/>
</dbReference>
<evidence type="ECO:0000256" key="6">
    <source>
        <dbReference type="SAM" id="MobiDB-lite"/>
    </source>
</evidence>
<feature type="region of interest" description="Disordered" evidence="6">
    <location>
        <begin position="1"/>
        <end position="24"/>
    </location>
</feature>
<name>A0A7W7WF83_9ACTN</name>
<gene>
    <name evidence="8" type="ORF">F4556_000218</name>
</gene>
<feature type="transmembrane region" description="Helical" evidence="7">
    <location>
        <begin position="310"/>
        <end position="328"/>
    </location>
</feature>
<feature type="transmembrane region" description="Helical" evidence="7">
    <location>
        <begin position="455"/>
        <end position="479"/>
    </location>
</feature>
<keyword evidence="4 7" id="KW-1133">Transmembrane helix</keyword>
<dbReference type="AlphaFoldDB" id="A0A7W7WF83"/>
<comment type="caution">
    <text evidence="8">The sequence shown here is derived from an EMBL/GenBank/DDBJ whole genome shotgun (WGS) entry which is preliminary data.</text>
</comment>
<protein>
    <submittedName>
        <fullName evidence="8">Amino acid transporter</fullName>
    </submittedName>
</protein>
<evidence type="ECO:0000256" key="2">
    <source>
        <dbReference type="ARBA" id="ARBA00022475"/>
    </source>
</evidence>
<feature type="transmembrane region" description="Helical" evidence="7">
    <location>
        <begin position="384"/>
        <end position="409"/>
    </location>
</feature>
<evidence type="ECO:0000256" key="1">
    <source>
        <dbReference type="ARBA" id="ARBA00004651"/>
    </source>
</evidence>
<dbReference type="EMBL" id="JACHJR010000001">
    <property type="protein sequence ID" value="MBB4944683.1"/>
    <property type="molecule type" value="Genomic_DNA"/>
</dbReference>
<evidence type="ECO:0000313" key="8">
    <source>
        <dbReference type="EMBL" id="MBB4944683.1"/>
    </source>
</evidence>
<dbReference type="Pfam" id="PF13520">
    <property type="entry name" value="AA_permease_2"/>
    <property type="match status" value="1"/>
</dbReference>
<dbReference type="PIRSF" id="PIRSF006060">
    <property type="entry name" value="AA_transporter"/>
    <property type="match status" value="1"/>
</dbReference>
<dbReference type="InterPro" id="IPR050367">
    <property type="entry name" value="APC_superfamily"/>
</dbReference>
<keyword evidence="3 7" id="KW-0812">Transmembrane</keyword>
<sequence>MTTNPTDVEGRTSPPPARTTDKGLRGGSVGLAAAVALGLSSVAPAYSIAVTLGLVTLTVGQLAPAALLLGFVPILLTAFAFRELNRELPDCGTTFVWTTRAFGPSTGWLAGGWVPQTATLIAMTALAQVGATYLLNLLGLTGLADSEAAVAATAVLLLAGATAIAHRGLQLAASVQYVLLGLQLFALLGFGVAAFARPGAEAPSLAWLDPLGFADFGSFAEAVLLCLFIYWGWDALITANEETRDGSRVSGKAAVLSTLILLGTYLFTAFAAIGYAGTGDTGTGLGNPDSAGDVLATLAPPVLGTALAKVMQLAVCVSAVSALLTSLVGSSRGALSMSAHGALPAAFARIHPRRRTPGFGTVFFGAATAVLLVLLTLLPGAFLGEAILCIGLLIACYYGVTALACVWYFRGRLRGSARDLLLRGLLPLLGGLLMLAAFVRSAVDMYDPGYGSTSFHGVGGVFLLGVGSIATGALAMLAARARFGRFFRDGRTAVTRLTVTEDPARPDRSAPPAAGPA</sequence>
<evidence type="ECO:0000256" key="7">
    <source>
        <dbReference type="SAM" id="Phobius"/>
    </source>
</evidence>
<organism evidence="8 9">
    <name type="scientific">Kitasatospora gansuensis</name>
    <dbReference type="NCBI Taxonomy" id="258050"/>
    <lineage>
        <taxon>Bacteria</taxon>
        <taxon>Bacillati</taxon>
        <taxon>Actinomycetota</taxon>
        <taxon>Actinomycetes</taxon>
        <taxon>Kitasatosporales</taxon>
        <taxon>Streptomycetaceae</taxon>
        <taxon>Kitasatospora</taxon>
    </lineage>
</organism>
<feature type="transmembrane region" description="Helical" evidence="7">
    <location>
        <begin position="359"/>
        <end position="378"/>
    </location>
</feature>
<dbReference type="RefSeq" id="WP_184910798.1">
    <property type="nucleotide sequence ID" value="NZ_JACHJR010000001.1"/>
</dbReference>
<dbReference type="Gene3D" id="1.20.1740.10">
    <property type="entry name" value="Amino acid/polyamine transporter I"/>
    <property type="match status" value="1"/>
</dbReference>
<reference evidence="8 9" key="1">
    <citation type="submission" date="2020-08" db="EMBL/GenBank/DDBJ databases">
        <title>Sequencing the genomes of 1000 actinobacteria strains.</title>
        <authorList>
            <person name="Klenk H.-P."/>
        </authorList>
    </citation>
    <scope>NUCLEOTIDE SEQUENCE [LARGE SCALE GENOMIC DNA]</scope>
    <source>
        <strain evidence="8 9">DSM 44786</strain>
    </source>
</reference>
<feature type="transmembrane region" description="Helical" evidence="7">
    <location>
        <begin position="421"/>
        <end position="443"/>
    </location>
</feature>
<feature type="transmembrane region" description="Helical" evidence="7">
    <location>
        <begin position="254"/>
        <end position="276"/>
    </location>
</feature>
<keyword evidence="9" id="KW-1185">Reference proteome</keyword>
<evidence type="ECO:0000256" key="3">
    <source>
        <dbReference type="ARBA" id="ARBA00022692"/>
    </source>
</evidence>
<feature type="transmembrane region" description="Helical" evidence="7">
    <location>
        <begin position="148"/>
        <end position="165"/>
    </location>
</feature>
<dbReference type="PANTHER" id="PTHR42770">
    <property type="entry name" value="AMINO ACID TRANSPORTER-RELATED"/>
    <property type="match status" value="1"/>
</dbReference>
<accession>A0A7W7WF83</accession>
<dbReference type="GO" id="GO:0005886">
    <property type="term" value="C:plasma membrane"/>
    <property type="evidence" value="ECO:0007669"/>
    <property type="project" value="UniProtKB-SubCell"/>
</dbReference>
<dbReference type="GO" id="GO:0022857">
    <property type="term" value="F:transmembrane transporter activity"/>
    <property type="evidence" value="ECO:0007669"/>
    <property type="project" value="InterPro"/>
</dbReference>
<evidence type="ECO:0000256" key="5">
    <source>
        <dbReference type="ARBA" id="ARBA00023136"/>
    </source>
</evidence>
<comment type="subcellular location">
    <subcellularLocation>
        <location evidence="1">Cell membrane</location>
        <topology evidence="1">Multi-pass membrane protein</topology>
    </subcellularLocation>
</comment>
<evidence type="ECO:0000313" key="9">
    <source>
        <dbReference type="Proteomes" id="UP000573327"/>
    </source>
</evidence>
<dbReference type="InterPro" id="IPR002293">
    <property type="entry name" value="AA/rel_permease1"/>
</dbReference>
<proteinExistence type="predicted"/>
<evidence type="ECO:0000256" key="4">
    <source>
        <dbReference type="ARBA" id="ARBA00022989"/>
    </source>
</evidence>
<feature type="transmembrane region" description="Helical" evidence="7">
    <location>
        <begin position="118"/>
        <end position="136"/>
    </location>
</feature>
<keyword evidence="5 7" id="KW-0472">Membrane</keyword>
<feature type="transmembrane region" description="Helical" evidence="7">
    <location>
        <begin position="31"/>
        <end position="55"/>
    </location>
</feature>